<dbReference type="GO" id="GO:0005737">
    <property type="term" value="C:cytoplasm"/>
    <property type="evidence" value="ECO:0007669"/>
    <property type="project" value="UniProtKB-SubCell"/>
</dbReference>
<evidence type="ECO:0000256" key="1">
    <source>
        <dbReference type="ARBA" id="ARBA00000683"/>
    </source>
</evidence>
<name>A0A9D2ECW6_9MICO</name>
<proteinExistence type="inferred from homology"/>
<evidence type="ECO:0000256" key="16">
    <source>
        <dbReference type="ARBA" id="ARBA00033235"/>
    </source>
</evidence>
<feature type="binding site" evidence="20">
    <location>
        <position position="438"/>
    </location>
    <ligand>
        <name>Mg(2+)</name>
        <dbReference type="ChEBI" id="CHEBI:18420"/>
    </ligand>
</feature>
<keyword evidence="14 17" id="KW-0418">Kinase</keyword>
<feature type="region of interest" description="Disordered" evidence="21">
    <location>
        <begin position="1"/>
        <end position="20"/>
    </location>
</feature>
<dbReference type="Gene3D" id="1.10.274.10">
    <property type="entry name" value="PtsI, HPr-binding domain"/>
    <property type="match status" value="1"/>
</dbReference>
<feature type="binding site" evidence="20">
    <location>
        <position position="414"/>
    </location>
    <ligand>
        <name>Mg(2+)</name>
        <dbReference type="ChEBI" id="CHEBI:18420"/>
    </ligand>
</feature>
<dbReference type="Pfam" id="PF02896">
    <property type="entry name" value="PEP-utilizers_C"/>
    <property type="match status" value="1"/>
</dbReference>
<keyword evidence="10 17" id="KW-0762">Sugar transport</keyword>
<comment type="catalytic activity">
    <reaction evidence="1 17">
        <text>L-histidyl-[protein] + phosphoenolpyruvate = N(pros)-phospho-L-histidyl-[protein] + pyruvate</text>
        <dbReference type="Rhea" id="RHEA:23880"/>
        <dbReference type="Rhea" id="RHEA-COMP:9745"/>
        <dbReference type="Rhea" id="RHEA-COMP:9746"/>
        <dbReference type="ChEBI" id="CHEBI:15361"/>
        <dbReference type="ChEBI" id="CHEBI:29979"/>
        <dbReference type="ChEBI" id="CHEBI:58702"/>
        <dbReference type="ChEBI" id="CHEBI:64837"/>
        <dbReference type="EC" id="2.7.3.9"/>
    </reaction>
</comment>
<feature type="domain" description="PEP-utilising enzyme mobile" evidence="22">
    <location>
        <begin position="155"/>
        <end position="227"/>
    </location>
</feature>
<dbReference type="InterPro" id="IPR008731">
    <property type="entry name" value="PTS_EIN"/>
</dbReference>
<gene>
    <name evidence="25" type="primary">ptsP</name>
    <name evidence="25" type="ORF">H9815_04555</name>
</gene>
<dbReference type="GO" id="GO:0008965">
    <property type="term" value="F:phosphoenolpyruvate-protein phosphotransferase activity"/>
    <property type="evidence" value="ECO:0007669"/>
    <property type="project" value="UniProtKB-EC"/>
</dbReference>
<dbReference type="NCBIfam" id="TIGR01417">
    <property type="entry name" value="PTS_I_fam"/>
    <property type="match status" value="1"/>
</dbReference>
<protein>
    <recommendedName>
        <fullName evidence="7 17">Phosphoenolpyruvate-protein phosphotransferase</fullName>
        <ecNumber evidence="6 17">2.7.3.9</ecNumber>
    </recommendedName>
    <alternativeName>
        <fullName evidence="16 17">Phosphotransferase system, enzyme I</fullName>
    </alternativeName>
</protein>
<keyword evidence="8 17" id="KW-0813">Transport</keyword>
<evidence type="ECO:0000313" key="25">
    <source>
        <dbReference type="EMBL" id="HIZ35026.1"/>
    </source>
</evidence>
<dbReference type="InterPro" id="IPR036618">
    <property type="entry name" value="PtsI_HPr-bd_sf"/>
</dbReference>
<keyword evidence="15 17" id="KW-0460">Magnesium</keyword>
<dbReference type="PRINTS" id="PR01736">
    <property type="entry name" value="PHPHTRNFRASE"/>
</dbReference>
<evidence type="ECO:0000256" key="12">
    <source>
        <dbReference type="ARBA" id="ARBA00022683"/>
    </source>
</evidence>
<dbReference type="InterPro" id="IPR015813">
    <property type="entry name" value="Pyrv/PenolPyrv_kinase-like_dom"/>
</dbReference>
<evidence type="ECO:0000256" key="19">
    <source>
        <dbReference type="PIRSR" id="PIRSR000732-2"/>
    </source>
</evidence>
<dbReference type="PANTHER" id="PTHR46244:SF3">
    <property type="entry name" value="PHOSPHOENOLPYRUVATE-PROTEIN PHOSPHOTRANSFERASE"/>
    <property type="match status" value="1"/>
</dbReference>
<feature type="active site" description="Proton donor" evidence="18">
    <location>
        <position position="485"/>
    </location>
</feature>
<evidence type="ECO:0000256" key="9">
    <source>
        <dbReference type="ARBA" id="ARBA00022490"/>
    </source>
</evidence>
<evidence type="ECO:0000256" key="21">
    <source>
        <dbReference type="SAM" id="MobiDB-lite"/>
    </source>
</evidence>
<feature type="binding site" evidence="19">
    <location>
        <position position="325"/>
    </location>
    <ligand>
        <name>phosphoenolpyruvate</name>
        <dbReference type="ChEBI" id="CHEBI:58702"/>
    </ligand>
</feature>
<dbReference type="InterPro" id="IPR050499">
    <property type="entry name" value="PEP-utilizing_PTS_enzyme"/>
</dbReference>
<dbReference type="SUPFAM" id="SSF51621">
    <property type="entry name" value="Phosphoenolpyruvate/pyruvate domain"/>
    <property type="match status" value="1"/>
</dbReference>
<comment type="similarity">
    <text evidence="5 17">Belongs to the PEP-utilizing enzyme family.</text>
</comment>
<evidence type="ECO:0000259" key="23">
    <source>
        <dbReference type="Pfam" id="PF02896"/>
    </source>
</evidence>
<evidence type="ECO:0000256" key="8">
    <source>
        <dbReference type="ARBA" id="ARBA00022448"/>
    </source>
</evidence>
<evidence type="ECO:0000256" key="4">
    <source>
        <dbReference type="ARBA" id="ARBA00004496"/>
    </source>
</evidence>
<evidence type="ECO:0000256" key="3">
    <source>
        <dbReference type="ARBA" id="ARBA00002728"/>
    </source>
</evidence>
<feature type="binding site" evidence="19">
    <location>
        <begin position="437"/>
        <end position="438"/>
    </location>
    <ligand>
        <name>phosphoenolpyruvate</name>
        <dbReference type="ChEBI" id="CHEBI:58702"/>
    </ligand>
</feature>
<evidence type="ECO:0000256" key="17">
    <source>
        <dbReference type="PIRNR" id="PIRNR000732"/>
    </source>
</evidence>
<dbReference type="PANTHER" id="PTHR46244">
    <property type="entry name" value="PHOSPHOENOLPYRUVATE-PROTEIN PHOSPHOTRANSFERASE"/>
    <property type="match status" value="1"/>
</dbReference>
<evidence type="ECO:0000256" key="2">
    <source>
        <dbReference type="ARBA" id="ARBA00001946"/>
    </source>
</evidence>
<dbReference type="PROSITE" id="PS00370">
    <property type="entry name" value="PEP_ENZYMES_PHOS_SITE"/>
    <property type="match status" value="1"/>
</dbReference>
<evidence type="ECO:0000256" key="5">
    <source>
        <dbReference type="ARBA" id="ARBA00007837"/>
    </source>
</evidence>
<dbReference type="SUPFAM" id="SSF52009">
    <property type="entry name" value="Phosphohistidine domain"/>
    <property type="match status" value="1"/>
</dbReference>
<dbReference type="EC" id="2.7.3.9" evidence="6 17"/>
<evidence type="ECO:0000256" key="7">
    <source>
        <dbReference type="ARBA" id="ARBA00016544"/>
    </source>
</evidence>
<keyword evidence="11 17" id="KW-0808">Transferase</keyword>
<feature type="binding site" evidence="19">
    <location>
        <position position="448"/>
    </location>
    <ligand>
        <name>phosphoenolpyruvate</name>
        <dbReference type="ChEBI" id="CHEBI:58702"/>
    </ligand>
</feature>
<dbReference type="Gene3D" id="3.20.20.60">
    <property type="entry name" value="Phosphoenolpyruvate-binding domains"/>
    <property type="match status" value="1"/>
</dbReference>
<dbReference type="PIRSF" id="PIRSF000732">
    <property type="entry name" value="PTS_enzyme_I"/>
    <property type="match status" value="1"/>
</dbReference>
<dbReference type="InterPro" id="IPR008279">
    <property type="entry name" value="PEP-util_enz_mobile_dom"/>
</dbReference>
<feature type="domain" description="PEP-utilising enzyme C-terminal" evidence="23">
    <location>
        <begin position="253"/>
        <end position="521"/>
    </location>
</feature>
<dbReference type="GO" id="GO:0046872">
    <property type="term" value="F:metal ion binding"/>
    <property type="evidence" value="ECO:0007669"/>
    <property type="project" value="UniProtKB-KW"/>
</dbReference>
<evidence type="ECO:0000259" key="22">
    <source>
        <dbReference type="Pfam" id="PF00391"/>
    </source>
</evidence>
<evidence type="ECO:0000256" key="20">
    <source>
        <dbReference type="PIRSR" id="PIRSR000732-3"/>
    </source>
</evidence>
<comment type="function">
    <text evidence="3 17">General (non sugar-specific) component of the phosphoenolpyruvate-dependent sugar phosphotransferase system (sugar PTS). This major carbohydrate active-transport system catalyzes the phosphorylation of incoming sugar substrates concomitantly with their translocation across the cell membrane. Enzyme I transfers the phosphoryl group from phosphoenolpyruvate (PEP) to the phosphoryl carrier protein (HPr).</text>
</comment>
<evidence type="ECO:0000256" key="11">
    <source>
        <dbReference type="ARBA" id="ARBA00022679"/>
    </source>
</evidence>
<dbReference type="AlphaFoldDB" id="A0A9D2ECW6"/>
<dbReference type="Proteomes" id="UP000824037">
    <property type="component" value="Unassembled WGS sequence"/>
</dbReference>
<comment type="subcellular location">
    <subcellularLocation>
        <location evidence="4 17">Cytoplasm</location>
    </subcellularLocation>
</comment>
<comment type="cofactor">
    <cofactor evidence="2 17 20">
        <name>Mg(2+)</name>
        <dbReference type="ChEBI" id="CHEBI:18420"/>
    </cofactor>
</comment>
<dbReference type="SUPFAM" id="SSF47831">
    <property type="entry name" value="Enzyme I of the PEP:sugar phosphotransferase system HPr-binding (sub)domain"/>
    <property type="match status" value="1"/>
</dbReference>
<evidence type="ECO:0000256" key="10">
    <source>
        <dbReference type="ARBA" id="ARBA00022597"/>
    </source>
</evidence>
<dbReference type="EMBL" id="DXBY01000074">
    <property type="protein sequence ID" value="HIZ35026.1"/>
    <property type="molecule type" value="Genomic_DNA"/>
</dbReference>
<dbReference type="InterPro" id="IPR018274">
    <property type="entry name" value="PEP_util_AS"/>
</dbReference>
<comment type="caution">
    <text evidence="25">The sequence shown here is derived from an EMBL/GenBank/DDBJ whole genome shotgun (WGS) entry which is preliminary data.</text>
</comment>
<reference evidence="25" key="2">
    <citation type="submission" date="2021-04" db="EMBL/GenBank/DDBJ databases">
        <authorList>
            <person name="Gilroy R."/>
        </authorList>
    </citation>
    <scope>NUCLEOTIDE SEQUENCE</scope>
    <source>
        <strain evidence="25">ChiGjej4B4-7305</strain>
    </source>
</reference>
<evidence type="ECO:0000259" key="24">
    <source>
        <dbReference type="Pfam" id="PF05524"/>
    </source>
</evidence>
<dbReference type="InterPro" id="IPR040442">
    <property type="entry name" value="Pyrv_kinase-like_dom_sf"/>
</dbReference>
<dbReference type="Pfam" id="PF00391">
    <property type="entry name" value="PEP-utilizers"/>
    <property type="match status" value="1"/>
</dbReference>
<feature type="domain" description="Phosphotransferase system enzyme I N-terminal" evidence="24">
    <location>
        <begin position="11"/>
        <end position="128"/>
    </location>
</feature>
<dbReference type="InterPro" id="IPR036637">
    <property type="entry name" value="Phosphohistidine_dom_sf"/>
</dbReference>
<organism evidence="25 26">
    <name type="scientific">Candidatus Ruania gallistercoris</name>
    <dbReference type="NCBI Taxonomy" id="2838746"/>
    <lineage>
        <taxon>Bacteria</taxon>
        <taxon>Bacillati</taxon>
        <taxon>Actinomycetota</taxon>
        <taxon>Actinomycetes</taxon>
        <taxon>Micrococcales</taxon>
        <taxon>Ruaniaceae</taxon>
        <taxon>Ruania</taxon>
    </lineage>
</organism>
<evidence type="ECO:0000256" key="15">
    <source>
        <dbReference type="ARBA" id="ARBA00022842"/>
    </source>
</evidence>
<sequence length="560" mass="57791">MSGEQQVRIIRGAGVSPGRAAGRTVRMATAAGEPARRRVTVPLEEATAAILTAATAVGQDLTERAEHTEGTARDVLQTTAQIATDPTLVKDAQRRVREEQITPERAVWEAAGAVASQFESLGGYFAERARDVADVRDRIIARLLGAPSPGVPQREEPYILLALDLAPADTAQLDPEVVRALVTEEGGPTSHTAILARALGIPAVVGVGDGIEAVAAEELVLVDGGAGEVLLDPTEDQVAAARERVRTRSFDPPGRTQDGHRVALLANVGEVADAEPAAASGAEGIGLFRTEFAFLGRDTEPSIEEQAQAYAAVFAAFPGRHVVIRTLDAGADKPMPFLTAADEVNPALGVRGIRTSWQHPDVLDHQLTAIARAADGHDGDVWVMAPMIARVADAEDFVAACAAHGLETAGVMVEVPSAALLAGPILARAAFASVGTNDLTQYTLAVDRLLGSLAPLSTPWDPAVLRLLQHTCDGGAAQSRPVGVCGEAAADPALAAVLVGMGVSSLSMTPRALGDVGALLAATTFAQCRTAAGLALGADSAEDARRAARGALPALAELAL</sequence>
<reference evidence="25" key="1">
    <citation type="journal article" date="2021" name="PeerJ">
        <title>Extensive microbial diversity within the chicken gut microbiome revealed by metagenomics and culture.</title>
        <authorList>
            <person name="Gilroy R."/>
            <person name="Ravi A."/>
            <person name="Getino M."/>
            <person name="Pursley I."/>
            <person name="Horton D.L."/>
            <person name="Alikhan N.F."/>
            <person name="Baker D."/>
            <person name="Gharbi K."/>
            <person name="Hall N."/>
            <person name="Watson M."/>
            <person name="Adriaenssens E.M."/>
            <person name="Foster-Nyarko E."/>
            <person name="Jarju S."/>
            <person name="Secka A."/>
            <person name="Antonio M."/>
            <person name="Oren A."/>
            <person name="Chaudhuri R.R."/>
            <person name="La Ragione R."/>
            <person name="Hildebrand F."/>
            <person name="Pallen M.J."/>
        </authorList>
    </citation>
    <scope>NUCLEOTIDE SEQUENCE</scope>
    <source>
        <strain evidence="25">ChiGjej4B4-7305</strain>
    </source>
</reference>
<dbReference type="GO" id="GO:0009401">
    <property type="term" value="P:phosphoenolpyruvate-dependent sugar phosphotransferase system"/>
    <property type="evidence" value="ECO:0007669"/>
    <property type="project" value="UniProtKB-KW"/>
</dbReference>
<keyword evidence="12 17" id="KW-0598">Phosphotransferase system</keyword>
<keyword evidence="9 17" id="KW-0963">Cytoplasm</keyword>
<dbReference type="Pfam" id="PF05524">
    <property type="entry name" value="PEP-utilisers_N"/>
    <property type="match status" value="1"/>
</dbReference>
<dbReference type="InterPro" id="IPR006318">
    <property type="entry name" value="PTS_EI-like"/>
</dbReference>
<keyword evidence="13 17" id="KW-0479">Metal-binding</keyword>
<evidence type="ECO:0000256" key="13">
    <source>
        <dbReference type="ARBA" id="ARBA00022723"/>
    </source>
</evidence>
<dbReference type="InterPro" id="IPR024692">
    <property type="entry name" value="PTS_EI"/>
</dbReference>
<dbReference type="InterPro" id="IPR000121">
    <property type="entry name" value="PEP_util_C"/>
</dbReference>
<evidence type="ECO:0000256" key="18">
    <source>
        <dbReference type="PIRSR" id="PIRSR000732-1"/>
    </source>
</evidence>
<feature type="binding site" evidence="19">
    <location>
        <position position="289"/>
    </location>
    <ligand>
        <name>phosphoenolpyruvate</name>
        <dbReference type="ChEBI" id="CHEBI:58702"/>
    </ligand>
</feature>
<dbReference type="Gene3D" id="3.50.30.10">
    <property type="entry name" value="Phosphohistidine domain"/>
    <property type="match status" value="1"/>
</dbReference>
<evidence type="ECO:0000256" key="14">
    <source>
        <dbReference type="ARBA" id="ARBA00022777"/>
    </source>
</evidence>
<evidence type="ECO:0000313" key="26">
    <source>
        <dbReference type="Proteomes" id="UP000824037"/>
    </source>
</evidence>
<dbReference type="GO" id="GO:0016301">
    <property type="term" value="F:kinase activity"/>
    <property type="evidence" value="ECO:0007669"/>
    <property type="project" value="UniProtKB-KW"/>
</dbReference>
<accession>A0A9D2ECW6</accession>
<feature type="active site" description="Tele-phosphohistidine intermediate" evidence="18">
    <location>
        <position position="191"/>
    </location>
</feature>
<evidence type="ECO:0000256" key="6">
    <source>
        <dbReference type="ARBA" id="ARBA00012232"/>
    </source>
</evidence>